<organism evidence="8">
    <name type="scientific">uncultured spirochete</name>
    <dbReference type="NCBI Taxonomy" id="156406"/>
    <lineage>
        <taxon>Bacteria</taxon>
        <taxon>Pseudomonadati</taxon>
        <taxon>Spirochaetota</taxon>
        <taxon>Spirochaetia</taxon>
        <taxon>Spirochaetales</taxon>
        <taxon>environmental samples</taxon>
    </lineage>
</organism>
<comment type="catalytic activity">
    <reaction evidence="6">
        <text>uridine + phosphate = alpha-D-ribose 1-phosphate + uracil</text>
        <dbReference type="Rhea" id="RHEA:24388"/>
        <dbReference type="ChEBI" id="CHEBI:16704"/>
        <dbReference type="ChEBI" id="CHEBI:17568"/>
        <dbReference type="ChEBI" id="CHEBI:43474"/>
        <dbReference type="ChEBI" id="CHEBI:57720"/>
        <dbReference type="EC" id="2.4.2.3"/>
    </reaction>
</comment>
<dbReference type="Pfam" id="PF01048">
    <property type="entry name" value="PNP_UDP_1"/>
    <property type="match status" value="1"/>
</dbReference>
<dbReference type="AlphaFoldDB" id="A0A3P3XND9"/>
<dbReference type="NCBIfam" id="NF004489">
    <property type="entry name" value="PRK05819.1"/>
    <property type="match status" value="1"/>
</dbReference>
<comment type="similarity">
    <text evidence="1">Belongs to the PNP/UDP phosphorylase family.</text>
</comment>
<dbReference type="CDD" id="cd09006">
    <property type="entry name" value="PNP_EcPNPI-like"/>
    <property type="match status" value="1"/>
</dbReference>
<dbReference type="InterPro" id="IPR000845">
    <property type="entry name" value="Nucleoside_phosphorylase_d"/>
</dbReference>
<dbReference type="PROSITE" id="PS01232">
    <property type="entry name" value="PNP_UDP_1"/>
    <property type="match status" value="1"/>
</dbReference>
<dbReference type="GO" id="GO:0004850">
    <property type="term" value="F:uridine phosphorylase activity"/>
    <property type="evidence" value="ECO:0007669"/>
    <property type="project" value="UniProtKB-EC"/>
</dbReference>
<dbReference type="EMBL" id="FWDO01000004">
    <property type="protein sequence ID" value="SLM17754.1"/>
    <property type="molecule type" value="Genomic_DNA"/>
</dbReference>
<evidence type="ECO:0000256" key="5">
    <source>
        <dbReference type="ARBA" id="ARBA00022679"/>
    </source>
</evidence>
<sequence length="234" mass="25889">MSLHIAAQKSQIADKILLPGDPLRAKFVAENYLDNPVCFNEVRNMFGYTGTYKGKPVSVMGTGMGMPSLSIYVNELIREYGVKRLIRIGTCGGMHEYVKLRDIVLAMSASTDSAVNRVRFNGMDYAPTASFTLLKAAWDSATARELRVFAGPVLSSDMFYTEDPDQWKLWAKFGVVAVEMETAELYTLAAKYGCEALSVLTISDNLITGEKTTSEERQLSFRAMMEVALDAIFA</sequence>
<reference evidence="8" key="1">
    <citation type="submission" date="2017-02" db="EMBL/GenBank/DDBJ databases">
        <authorList>
            <person name="Regsiter A."/>
            <person name="William W."/>
        </authorList>
    </citation>
    <scope>NUCLEOTIDE SEQUENCE</scope>
    <source>
        <strain evidence="8">BdmA 4</strain>
    </source>
</reference>
<evidence type="ECO:0000256" key="2">
    <source>
        <dbReference type="ARBA" id="ARBA00011888"/>
    </source>
</evidence>
<keyword evidence="5 8" id="KW-0808">Transferase</keyword>
<evidence type="ECO:0000256" key="4">
    <source>
        <dbReference type="ARBA" id="ARBA00022676"/>
    </source>
</evidence>
<dbReference type="Gene3D" id="3.40.50.1580">
    <property type="entry name" value="Nucleoside phosphorylase domain"/>
    <property type="match status" value="1"/>
</dbReference>
<evidence type="ECO:0000259" key="7">
    <source>
        <dbReference type="Pfam" id="PF01048"/>
    </source>
</evidence>
<dbReference type="EC" id="2.4.2.3" evidence="2"/>
<gene>
    <name evidence="8" type="primary">deoD</name>
    <name evidence="8" type="ORF">SPIRO4BDMA_40323</name>
</gene>
<dbReference type="PANTHER" id="PTHR43691:SF11">
    <property type="entry name" value="FI09636P-RELATED"/>
    <property type="match status" value="1"/>
</dbReference>
<dbReference type="InterPro" id="IPR035994">
    <property type="entry name" value="Nucleoside_phosphorylase_sf"/>
</dbReference>
<protein>
    <recommendedName>
        <fullName evidence="3">Uridine phosphorylase</fullName>
        <ecNumber evidence="2">2.4.2.3</ecNumber>
    </recommendedName>
</protein>
<dbReference type="GO" id="GO:0006152">
    <property type="term" value="P:purine nucleoside catabolic process"/>
    <property type="evidence" value="ECO:0007669"/>
    <property type="project" value="TreeGrafter"/>
</dbReference>
<evidence type="ECO:0000313" key="8">
    <source>
        <dbReference type="EMBL" id="SLM17754.1"/>
    </source>
</evidence>
<evidence type="ECO:0000256" key="6">
    <source>
        <dbReference type="ARBA" id="ARBA00048447"/>
    </source>
</evidence>
<dbReference type="SUPFAM" id="SSF53167">
    <property type="entry name" value="Purine and uridine phosphorylases"/>
    <property type="match status" value="1"/>
</dbReference>
<feature type="domain" description="Nucleoside phosphorylase" evidence="7">
    <location>
        <begin position="16"/>
        <end position="224"/>
    </location>
</feature>
<dbReference type="HAMAP" id="MF_01627">
    <property type="entry name" value="Pur_nucleosid_phosp"/>
    <property type="match status" value="1"/>
</dbReference>
<dbReference type="InterPro" id="IPR004402">
    <property type="entry name" value="DeoD-type"/>
</dbReference>
<dbReference type="GO" id="GO:0004731">
    <property type="term" value="F:purine-nucleoside phosphorylase activity"/>
    <property type="evidence" value="ECO:0007669"/>
    <property type="project" value="InterPro"/>
</dbReference>
<name>A0A3P3XND9_9SPIR</name>
<dbReference type="NCBIfam" id="TIGR00107">
    <property type="entry name" value="deoD"/>
    <property type="match status" value="1"/>
</dbReference>
<dbReference type="PANTHER" id="PTHR43691">
    <property type="entry name" value="URIDINE PHOSPHORYLASE"/>
    <property type="match status" value="1"/>
</dbReference>
<keyword evidence="4 8" id="KW-0328">Glycosyltransferase</keyword>
<dbReference type="GO" id="GO:0005829">
    <property type="term" value="C:cytosol"/>
    <property type="evidence" value="ECO:0007669"/>
    <property type="project" value="TreeGrafter"/>
</dbReference>
<dbReference type="InterPro" id="IPR018016">
    <property type="entry name" value="Nucleoside_phosphorylase_CS"/>
</dbReference>
<evidence type="ECO:0000256" key="1">
    <source>
        <dbReference type="ARBA" id="ARBA00010456"/>
    </source>
</evidence>
<accession>A0A3P3XND9</accession>
<proteinExistence type="inferred from homology"/>
<evidence type="ECO:0000256" key="3">
    <source>
        <dbReference type="ARBA" id="ARBA00021980"/>
    </source>
</evidence>